<dbReference type="PANTHER" id="PTHR43818">
    <property type="entry name" value="BCDNA.GH03377"/>
    <property type="match status" value="1"/>
</dbReference>
<dbReference type="SUPFAM" id="SSF51735">
    <property type="entry name" value="NAD(P)-binding Rossmann-fold domains"/>
    <property type="match status" value="1"/>
</dbReference>
<name>A0A1M4TL71_9SPHI</name>
<dbReference type="PANTHER" id="PTHR43818:SF1">
    <property type="entry name" value="GLYCOSYL HYDROLASE FAMILY 109 PROTEIN"/>
    <property type="match status" value="1"/>
</dbReference>
<evidence type="ECO:0000256" key="4">
    <source>
        <dbReference type="ARBA" id="ARBA00023027"/>
    </source>
</evidence>
<dbReference type="GO" id="GO:0000166">
    <property type="term" value="F:nucleotide binding"/>
    <property type="evidence" value="ECO:0007669"/>
    <property type="project" value="InterPro"/>
</dbReference>
<dbReference type="InterPro" id="IPR050463">
    <property type="entry name" value="Gfo/Idh/MocA_oxidrdct_glycsds"/>
</dbReference>
<dbReference type="Pfam" id="PF21252">
    <property type="entry name" value="Glyco_hydro_109_C"/>
    <property type="match status" value="1"/>
</dbReference>
<keyword evidence="9" id="KW-1185">Reference proteome</keyword>
<evidence type="ECO:0000313" key="8">
    <source>
        <dbReference type="EMBL" id="SHE45146.1"/>
    </source>
</evidence>
<sequence>MNRRHFCANGLVGLAGLTLMPEALFANTKDKVRLGYIGVGLRGRNHISEGLLRDDVEITAICDTQESSLKHCRAQFVKAGKKLPVEYTGGINAYKKLLERKDIDAVIIATPWEFHKDQAIDAMRAGKYVGCEVIAGITVEDHWEILTVYEETNVPYMTLENVSYRRDVLAVLNMVRNNVFGELVHLEGGYQHDLRGVLFNDGVNFDGKGGEFGPNAVGEAQWRTQWNADRNGDIYPTHGAGPIMNYININCGNQFTNLVSFASKSKGLHQYIKKVSPGNKNLSVNFKNGDLITTMLNCANGETVTLTHDTHLPRPYSLGFRVQGTEGLWMDVADSIYVEGKSGTYDEWDKAKVWLDKYDHPLWKKYEHLAEGAGHGGMDWFVFNAFVESVKQKKQTPIDIYDSLTMSVITPLSEQSLTEGNMPQKFPDFTKGKWKTAKSKFALDNSGF</sequence>
<proteinExistence type="inferred from homology"/>
<feature type="domain" description="Glycosyl hydrolase 109 C-terminal" evidence="7">
    <location>
        <begin position="169"/>
        <end position="350"/>
    </location>
</feature>
<feature type="domain" description="Gfo/Idh/MocA-like oxidoreductase N-terminal" evidence="6">
    <location>
        <begin position="33"/>
        <end position="157"/>
    </location>
</feature>
<dbReference type="Proteomes" id="UP000184287">
    <property type="component" value="Unassembled WGS sequence"/>
</dbReference>
<evidence type="ECO:0000256" key="5">
    <source>
        <dbReference type="ARBA" id="ARBA00023295"/>
    </source>
</evidence>
<dbReference type="AlphaFoldDB" id="A0A1M4TL71"/>
<evidence type="ECO:0000313" key="9">
    <source>
        <dbReference type="Proteomes" id="UP000184287"/>
    </source>
</evidence>
<organism evidence="8 9">
    <name type="scientific">Pedobacter caeni</name>
    <dbReference type="NCBI Taxonomy" id="288992"/>
    <lineage>
        <taxon>Bacteria</taxon>
        <taxon>Pseudomonadati</taxon>
        <taxon>Bacteroidota</taxon>
        <taxon>Sphingobacteriia</taxon>
        <taxon>Sphingobacteriales</taxon>
        <taxon>Sphingobacteriaceae</taxon>
        <taxon>Pedobacter</taxon>
    </lineage>
</organism>
<accession>A0A1M4TL71</accession>
<dbReference type="InterPro" id="IPR000683">
    <property type="entry name" value="Gfo/Idh/MocA-like_OxRdtase_N"/>
</dbReference>
<dbReference type="RefSeq" id="WP_073226326.1">
    <property type="nucleotide sequence ID" value="NZ_FQUQ01000001.1"/>
</dbReference>
<dbReference type="GO" id="GO:0016798">
    <property type="term" value="F:hydrolase activity, acting on glycosyl bonds"/>
    <property type="evidence" value="ECO:0007669"/>
    <property type="project" value="UniProtKB-KW"/>
</dbReference>
<dbReference type="Gene3D" id="3.40.50.720">
    <property type="entry name" value="NAD(P)-binding Rossmann-like Domain"/>
    <property type="match status" value="1"/>
</dbReference>
<reference evidence="9" key="1">
    <citation type="submission" date="2016-11" db="EMBL/GenBank/DDBJ databases">
        <authorList>
            <person name="Varghese N."/>
            <person name="Submissions S."/>
        </authorList>
    </citation>
    <scope>NUCLEOTIDE SEQUENCE [LARGE SCALE GENOMIC DNA]</scope>
    <source>
        <strain evidence="9">DSM 16990</strain>
    </source>
</reference>
<dbReference type="EMBL" id="FQUQ01000001">
    <property type="protein sequence ID" value="SHE45146.1"/>
    <property type="molecule type" value="Genomic_DNA"/>
</dbReference>
<keyword evidence="3" id="KW-0378">Hydrolase</keyword>
<dbReference type="STRING" id="288992.SAMN04488522_101232"/>
<evidence type="ECO:0000259" key="7">
    <source>
        <dbReference type="Pfam" id="PF21252"/>
    </source>
</evidence>
<gene>
    <name evidence="8" type="ORF">SAMN04488522_101232</name>
</gene>
<protein>
    <submittedName>
        <fullName evidence="8">Predicted dehydrogenase</fullName>
    </submittedName>
</protein>
<dbReference type="OrthoDB" id="9771072at2"/>
<evidence type="ECO:0000256" key="1">
    <source>
        <dbReference type="ARBA" id="ARBA00001911"/>
    </source>
</evidence>
<evidence type="ECO:0000256" key="3">
    <source>
        <dbReference type="ARBA" id="ARBA00022801"/>
    </source>
</evidence>
<comment type="cofactor">
    <cofactor evidence="1">
        <name>NAD(+)</name>
        <dbReference type="ChEBI" id="CHEBI:57540"/>
    </cofactor>
</comment>
<keyword evidence="4" id="KW-0520">NAD</keyword>
<dbReference type="Pfam" id="PF01408">
    <property type="entry name" value="GFO_IDH_MocA"/>
    <property type="match status" value="1"/>
</dbReference>
<evidence type="ECO:0000259" key="6">
    <source>
        <dbReference type="Pfam" id="PF01408"/>
    </source>
</evidence>
<dbReference type="InterPro" id="IPR036291">
    <property type="entry name" value="NAD(P)-bd_dom_sf"/>
</dbReference>
<evidence type="ECO:0000256" key="2">
    <source>
        <dbReference type="ARBA" id="ARBA00009329"/>
    </source>
</evidence>
<comment type="similarity">
    <text evidence="2">Belongs to the Gfo/Idh/MocA family. Glycosyl hydrolase 109 subfamily.</text>
</comment>
<keyword evidence="5" id="KW-0326">Glycosidase</keyword>
<dbReference type="Gene3D" id="3.30.360.10">
    <property type="entry name" value="Dihydrodipicolinate Reductase, domain 2"/>
    <property type="match status" value="1"/>
</dbReference>
<dbReference type="InterPro" id="IPR049303">
    <property type="entry name" value="Glyco_hydro_109_C"/>
</dbReference>